<gene>
    <name evidence="2" type="ORF">Klosneuvirus_3_248</name>
</gene>
<evidence type="ECO:0000313" key="2">
    <source>
        <dbReference type="EMBL" id="ARF12113.1"/>
    </source>
</evidence>
<evidence type="ECO:0000256" key="1">
    <source>
        <dbReference type="SAM" id="MobiDB-lite"/>
    </source>
</evidence>
<accession>A0A1V0SK79</accession>
<feature type="compositionally biased region" description="Acidic residues" evidence="1">
    <location>
        <begin position="214"/>
        <end position="225"/>
    </location>
</feature>
<name>A0A1V0SK79_9VIRU</name>
<organism evidence="2">
    <name type="scientific">Klosneuvirus KNV1</name>
    <dbReference type="NCBI Taxonomy" id="1977640"/>
    <lineage>
        <taxon>Viruses</taxon>
        <taxon>Varidnaviria</taxon>
        <taxon>Bamfordvirae</taxon>
        <taxon>Nucleocytoviricota</taxon>
        <taxon>Megaviricetes</taxon>
        <taxon>Imitervirales</taxon>
        <taxon>Mimiviridae</taxon>
        <taxon>Klosneuvirinae</taxon>
        <taxon>Klosneuvirus</taxon>
    </lineage>
</organism>
<sequence>MKYIITSYTYSGKLSNLTEHFDEIKQLELSNDLCCIHHQSEHKCNYPLHKADKKFFGFHNTVTIIMKYLSDNIRIKLFKSGSVILHYKHKTEIPVNNIIEKLKGKLTFNTVLSKYKLRMKVVEWRTSGNNLKEIKSYLQLNYNGNYDIVENNLSPIILFDVHGNKICMGRKSIISTQRHIENKETDNFILVLQKYFNSQNNEFDDNNNAQDNENKDDDIENEADEDKQMTITI</sequence>
<protein>
    <submittedName>
        <fullName evidence="2">Uncharacterized protein</fullName>
    </submittedName>
</protein>
<proteinExistence type="predicted"/>
<feature type="compositionally biased region" description="Low complexity" evidence="1">
    <location>
        <begin position="201"/>
        <end position="211"/>
    </location>
</feature>
<dbReference type="EMBL" id="KY684110">
    <property type="protein sequence ID" value="ARF12113.1"/>
    <property type="molecule type" value="Genomic_DNA"/>
</dbReference>
<feature type="region of interest" description="Disordered" evidence="1">
    <location>
        <begin position="201"/>
        <end position="233"/>
    </location>
</feature>
<reference evidence="2" key="1">
    <citation type="journal article" date="2017" name="Science">
        <title>Giant viruses with an expanded complement of translation system components.</title>
        <authorList>
            <person name="Schulz F."/>
            <person name="Yutin N."/>
            <person name="Ivanova N.N."/>
            <person name="Ortega D.R."/>
            <person name="Lee T.K."/>
            <person name="Vierheilig J."/>
            <person name="Daims H."/>
            <person name="Horn M."/>
            <person name="Wagner M."/>
            <person name="Jensen G.J."/>
            <person name="Kyrpides N.C."/>
            <person name="Koonin E.V."/>
            <person name="Woyke T."/>
        </authorList>
    </citation>
    <scope>NUCLEOTIDE SEQUENCE</scope>
    <source>
        <strain evidence="2">KNV1</strain>
    </source>
</reference>